<evidence type="ECO:0000256" key="4">
    <source>
        <dbReference type="RuleBase" id="RU361185"/>
    </source>
</evidence>
<gene>
    <name evidence="10" type="ORF">SAMN05443144_11921</name>
</gene>
<dbReference type="GO" id="GO:0005975">
    <property type="term" value="P:carbohydrate metabolic process"/>
    <property type="evidence" value="ECO:0007669"/>
    <property type="project" value="InterPro"/>
</dbReference>
<dbReference type="InterPro" id="IPR017853">
    <property type="entry name" value="GH"/>
</dbReference>
<proteinExistence type="inferred from homology"/>
<dbReference type="Gene3D" id="2.60.40.1180">
    <property type="entry name" value="Golgi alpha-mannosidase II"/>
    <property type="match status" value="2"/>
</dbReference>
<dbReference type="Gene3D" id="3.20.20.80">
    <property type="entry name" value="Glycosidases"/>
    <property type="match status" value="1"/>
</dbReference>
<dbReference type="STRING" id="1194090.SAMN05443144_11921"/>
<dbReference type="InterPro" id="IPR033403">
    <property type="entry name" value="DUF5110"/>
</dbReference>
<dbReference type="InterPro" id="IPR030458">
    <property type="entry name" value="Glyco_hydro_31_AS"/>
</dbReference>
<comment type="similarity">
    <text evidence="1 4">Belongs to the glycosyl hydrolase 31 family.</text>
</comment>
<dbReference type="Proteomes" id="UP000184041">
    <property type="component" value="Unassembled WGS sequence"/>
</dbReference>
<name>A0A1M5H2Y9_9BACT</name>
<keyword evidence="3 4" id="KW-0326">Glycosidase</keyword>
<dbReference type="GO" id="GO:0030246">
    <property type="term" value="F:carbohydrate binding"/>
    <property type="evidence" value="ECO:0007669"/>
    <property type="project" value="InterPro"/>
</dbReference>
<evidence type="ECO:0000256" key="3">
    <source>
        <dbReference type="ARBA" id="ARBA00023295"/>
    </source>
</evidence>
<keyword evidence="2 4" id="KW-0378">Hydrolase</keyword>
<dbReference type="InterPro" id="IPR048395">
    <property type="entry name" value="Glyco_hydro_31_C"/>
</dbReference>
<evidence type="ECO:0000259" key="6">
    <source>
        <dbReference type="Pfam" id="PF01055"/>
    </source>
</evidence>
<dbReference type="InterPro" id="IPR011013">
    <property type="entry name" value="Gal_mutarotase_sf_dom"/>
</dbReference>
<dbReference type="InterPro" id="IPR013780">
    <property type="entry name" value="Glyco_hydro_b"/>
</dbReference>
<feature type="domain" description="DUF5110" evidence="8">
    <location>
        <begin position="724"/>
        <end position="790"/>
    </location>
</feature>
<evidence type="ECO:0000259" key="7">
    <source>
        <dbReference type="Pfam" id="PF13802"/>
    </source>
</evidence>
<feature type="domain" description="Glycosyl hydrolase family 31 C-terminal" evidence="9">
    <location>
        <begin position="622"/>
        <end position="707"/>
    </location>
</feature>
<dbReference type="CDD" id="cd14752">
    <property type="entry name" value="GH31_N"/>
    <property type="match status" value="1"/>
</dbReference>
<dbReference type="SUPFAM" id="SSF74650">
    <property type="entry name" value="Galactose mutarotase-like"/>
    <property type="match status" value="1"/>
</dbReference>
<evidence type="ECO:0000313" key="10">
    <source>
        <dbReference type="EMBL" id="SHG10389.1"/>
    </source>
</evidence>
<dbReference type="GO" id="GO:0004553">
    <property type="term" value="F:hydrolase activity, hydrolyzing O-glycosyl compounds"/>
    <property type="evidence" value="ECO:0007669"/>
    <property type="project" value="InterPro"/>
</dbReference>
<feature type="compositionally biased region" description="Acidic residues" evidence="5">
    <location>
        <begin position="1"/>
        <end position="12"/>
    </location>
</feature>
<dbReference type="SUPFAM" id="SSF51011">
    <property type="entry name" value="Glycosyl hydrolase domain"/>
    <property type="match status" value="1"/>
</dbReference>
<protein>
    <submittedName>
        <fullName evidence="10">Alpha-glucosidase</fullName>
    </submittedName>
</protein>
<dbReference type="Pfam" id="PF17137">
    <property type="entry name" value="DUF5110"/>
    <property type="match status" value="1"/>
</dbReference>
<dbReference type="Pfam" id="PF13802">
    <property type="entry name" value="Gal_mutarotas_2"/>
    <property type="match status" value="1"/>
</dbReference>
<dbReference type="PANTHER" id="PTHR22762:SF120">
    <property type="entry name" value="HETEROGLYCAN GLUCOSIDASE 1"/>
    <property type="match status" value="1"/>
</dbReference>
<dbReference type="Pfam" id="PF01055">
    <property type="entry name" value="Glyco_hydro_31_2nd"/>
    <property type="match status" value="1"/>
</dbReference>
<evidence type="ECO:0000256" key="2">
    <source>
        <dbReference type="ARBA" id="ARBA00022801"/>
    </source>
</evidence>
<dbReference type="CDD" id="cd06604">
    <property type="entry name" value="GH31_glucosidase_II_MalA"/>
    <property type="match status" value="1"/>
</dbReference>
<dbReference type="InterPro" id="IPR025887">
    <property type="entry name" value="Glyco_hydro_31_N_dom"/>
</dbReference>
<dbReference type="Pfam" id="PF21365">
    <property type="entry name" value="Glyco_hydro_31_3rd"/>
    <property type="match status" value="1"/>
</dbReference>
<feature type="region of interest" description="Disordered" evidence="5">
    <location>
        <begin position="1"/>
        <end position="24"/>
    </location>
</feature>
<keyword evidence="11" id="KW-1185">Reference proteome</keyword>
<evidence type="ECO:0000259" key="9">
    <source>
        <dbReference type="Pfam" id="PF21365"/>
    </source>
</evidence>
<dbReference type="PROSITE" id="PS00129">
    <property type="entry name" value="GLYCOSYL_HYDROL_F31_1"/>
    <property type="match status" value="1"/>
</dbReference>
<dbReference type="InterPro" id="IPR000322">
    <property type="entry name" value="Glyco_hydro_31_TIM"/>
</dbReference>
<feature type="domain" description="Glycoside hydrolase family 31 N-terminal" evidence="7">
    <location>
        <begin position="52"/>
        <end position="222"/>
    </location>
</feature>
<dbReference type="PANTHER" id="PTHR22762">
    <property type="entry name" value="ALPHA-GLUCOSIDASE"/>
    <property type="match status" value="1"/>
</dbReference>
<feature type="domain" description="Glycoside hydrolase family 31 TIM barrel" evidence="6">
    <location>
        <begin position="265"/>
        <end position="613"/>
    </location>
</feature>
<evidence type="ECO:0000313" key="11">
    <source>
        <dbReference type="Proteomes" id="UP000184041"/>
    </source>
</evidence>
<evidence type="ECO:0000256" key="1">
    <source>
        <dbReference type="ARBA" id="ARBA00007806"/>
    </source>
</evidence>
<evidence type="ECO:0000256" key="5">
    <source>
        <dbReference type="SAM" id="MobiDB-lite"/>
    </source>
</evidence>
<accession>A0A1M5H2Y9</accession>
<dbReference type="SUPFAM" id="SSF51445">
    <property type="entry name" value="(Trans)glycosidases"/>
    <property type="match status" value="1"/>
</dbReference>
<dbReference type="RefSeq" id="WP_084088347.1">
    <property type="nucleotide sequence ID" value="NZ_FQUS01000019.1"/>
</dbReference>
<dbReference type="OrthoDB" id="176168at2"/>
<sequence>MPGTEPQEENNAIDETSDRKPDIISRHRPGRVVSHERGDQQLIFRTENNVELQIRVQTPDIIQLTYFLVGDVRSDFSYAINPGFEPEDVDLQFEEDEGYFQFSTPRVNGIVTKKNLLVHFFDSDGNMLCEDQHGFYRRESLMKGISEIKVTKQAPVGDRFYGLGDKAYEQNLRGRAFENWNTDAYAYERGEDPLYRSVPFYAALHNGRAYGIFFDNTYRTRFSFDRKENNISSFSSEGGVMNYYFINGPGLTDVTERYTRLTGTPEMPPLWALGYHQCRWSYYPESRVRELAETFRDKRIPCDAIYLDIDYMDNYRTFTWDAELFPDPGTMISDLSEQGFETIVMINPGVKVDEDYFVYQQGLENNYFCTRPDGEIVIAPVWPSQCTFPDFTHPEVRDWWGSLYEDLMAEKNISGIWNDMNEPAVFEVESKTFPNDIRHHFDGHPCSHKKAHNIYGMQMARASLDGMKKHNPDKRPFLLTRANFAGGQRYAALWTGDNIASWDHLRLANEQSLRLSISGYSFVGSDVGGFVDKPSPELFTRWLQLAIFHPLFRNHTMGYNVDGAAAVKKEEVELRKAQVDTDQEPWIFGDKYTAINRSIIELRYRLLHYLYTAFYKYIREYTPILRPLGYFDQRDEEALTENDEFLFGDHILVAPVLDKGKTEVETYFPEGRWYDFRTNRSYEGTRKHTIPAPLEEVPFFVKGGTVLPLREVMQYTGEREPEWLELNAYYSESQAASQLYEDAGEGHEYRDGKYRLTTFTMKSDDEKMTITAEREGAYRPSYLHTRINIIGLPFTPSAVQLDGEEKPLPEASGGTYTLEVSPDFEQLAILR</sequence>
<organism evidence="10 11">
    <name type="scientific">Fodinibius roseus</name>
    <dbReference type="NCBI Taxonomy" id="1194090"/>
    <lineage>
        <taxon>Bacteria</taxon>
        <taxon>Pseudomonadati</taxon>
        <taxon>Balneolota</taxon>
        <taxon>Balneolia</taxon>
        <taxon>Balneolales</taxon>
        <taxon>Balneolaceae</taxon>
        <taxon>Fodinibius</taxon>
    </lineage>
</organism>
<dbReference type="Gene3D" id="2.60.40.1760">
    <property type="entry name" value="glycosyl hydrolase (family 31)"/>
    <property type="match status" value="1"/>
</dbReference>
<reference evidence="10 11" key="1">
    <citation type="submission" date="2016-11" db="EMBL/GenBank/DDBJ databases">
        <authorList>
            <person name="Jaros S."/>
            <person name="Januszkiewicz K."/>
            <person name="Wedrychowicz H."/>
        </authorList>
    </citation>
    <scope>NUCLEOTIDE SEQUENCE [LARGE SCALE GENOMIC DNA]</scope>
    <source>
        <strain evidence="10 11">DSM 21986</strain>
    </source>
</reference>
<evidence type="ECO:0000259" key="8">
    <source>
        <dbReference type="Pfam" id="PF17137"/>
    </source>
</evidence>
<dbReference type="AlphaFoldDB" id="A0A1M5H2Y9"/>
<dbReference type="EMBL" id="FQUS01000019">
    <property type="protein sequence ID" value="SHG10389.1"/>
    <property type="molecule type" value="Genomic_DNA"/>
</dbReference>